<dbReference type="PROSITE" id="PS51900">
    <property type="entry name" value="CB"/>
    <property type="match status" value="1"/>
</dbReference>
<keyword evidence="3" id="KW-0132">Cell division</keyword>
<evidence type="ECO:0000256" key="6">
    <source>
        <dbReference type="ARBA" id="ARBA00023125"/>
    </source>
</evidence>
<dbReference type="Pfam" id="PF13495">
    <property type="entry name" value="Phage_int_SAM_4"/>
    <property type="match status" value="1"/>
</dbReference>
<evidence type="ECO:0000313" key="13">
    <source>
        <dbReference type="Proteomes" id="UP000659496"/>
    </source>
</evidence>
<keyword evidence="7" id="KW-0233">DNA recombination</keyword>
<proteinExistence type="predicted"/>
<dbReference type="PROSITE" id="PS51898">
    <property type="entry name" value="TYR_RECOMBINASE"/>
    <property type="match status" value="1"/>
</dbReference>
<dbReference type="InterPro" id="IPR044068">
    <property type="entry name" value="CB"/>
</dbReference>
<dbReference type="InterPro" id="IPR013762">
    <property type="entry name" value="Integrase-like_cat_sf"/>
</dbReference>
<evidence type="ECO:0000256" key="4">
    <source>
        <dbReference type="ARBA" id="ARBA00022829"/>
    </source>
</evidence>
<dbReference type="RefSeq" id="WP_191688133.1">
    <property type="nucleotide sequence ID" value="NZ_JACSQY010000001.1"/>
</dbReference>
<accession>A0ABR8PFS7</accession>
<keyword evidence="8" id="KW-0131">Cell cycle</keyword>
<dbReference type="Proteomes" id="UP000659496">
    <property type="component" value="Unassembled WGS sequence"/>
</dbReference>
<protein>
    <submittedName>
        <fullName evidence="12">Tyrosine-type recombinase/integrase</fullName>
    </submittedName>
</protein>
<dbReference type="Gene3D" id="1.10.150.130">
    <property type="match status" value="1"/>
</dbReference>
<dbReference type="InterPro" id="IPR004107">
    <property type="entry name" value="Integrase_SAM-like_N"/>
</dbReference>
<dbReference type="EMBL" id="JACSQY010000001">
    <property type="protein sequence ID" value="MBD7906993.1"/>
    <property type="molecule type" value="Genomic_DNA"/>
</dbReference>
<sequence>MVKSENYWISEHDGIQKEMLLIFNEYLLSLKLENKAKATITKYRSILERFLSECAVPLEEMTSENILQWLTAYSIDKKPRTIDLVLSSLSSFFTFCLEEDYMDDVVMKKRWRPTIPHSLPQFLDEYDYARVRLAIEKLSIRDRALVLFLFSSGCRRSEVSNLNITDVDLKKRTAEVIGKGNKKRTVHFSEECSFILKAYLETRTDQESDYLFINKFGNRLGTQGIYKVTTRVGTQAGLRRALNPHSCRHTFATRMLAKGATLEFIADELGHSDLNTTRGYARIPTEDMITAYQNMMG</sequence>
<evidence type="ECO:0000256" key="1">
    <source>
        <dbReference type="ARBA" id="ARBA00004496"/>
    </source>
</evidence>
<dbReference type="PANTHER" id="PTHR30349">
    <property type="entry name" value="PHAGE INTEGRASE-RELATED"/>
    <property type="match status" value="1"/>
</dbReference>
<gene>
    <name evidence="12" type="ORF">H9659_01435</name>
</gene>
<evidence type="ECO:0000256" key="5">
    <source>
        <dbReference type="ARBA" id="ARBA00022908"/>
    </source>
</evidence>
<feature type="domain" description="Core-binding (CB)" evidence="11">
    <location>
        <begin position="17"/>
        <end position="97"/>
    </location>
</feature>
<dbReference type="Pfam" id="PF00589">
    <property type="entry name" value="Phage_integrase"/>
    <property type="match status" value="1"/>
</dbReference>
<keyword evidence="5" id="KW-0229">DNA integration</keyword>
<evidence type="ECO:0000256" key="7">
    <source>
        <dbReference type="ARBA" id="ARBA00023172"/>
    </source>
</evidence>
<evidence type="ECO:0000256" key="8">
    <source>
        <dbReference type="ARBA" id="ARBA00023306"/>
    </source>
</evidence>
<evidence type="ECO:0000256" key="3">
    <source>
        <dbReference type="ARBA" id="ARBA00022618"/>
    </source>
</evidence>
<dbReference type="InterPro" id="IPR011010">
    <property type="entry name" value="DNA_brk_join_enz"/>
</dbReference>
<organism evidence="12 13">
    <name type="scientific">Sporosarcina gallistercoris</name>
    <dbReference type="NCBI Taxonomy" id="2762245"/>
    <lineage>
        <taxon>Bacteria</taxon>
        <taxon>Bacillati</taxon>
        <taxon>Bacillota</taxon>
        <taxon>Bacilli</taxon>
        <taxon>Bacillales</taxon>
        <taxon>Caryophanaceae</taxon>
        <taxon>Sporosarcina</taxon>
    </lineage>
</organism>
<evidence type="ECO:0000259" key="10">
    <source>
        <dbReference type="PROSITE" id="PS51898"/>
    </source>
</evidence>
<keyword evidence="6 9" id="KW-0238">DNA-binding</keyword>
<evidence type="ECO:0000259" key="11">
    <source>
        <dbReference type="PROSITE" id="PS51900"/>
    </source>
</evidence>
<dbReference type="InterPro" id="IPR050090">
    <property type="entry name" value="Tyrosine_recombinase_XerCD"/>
</dbReference>
<evidence type="ECO:0000256" key="9">
    <source>
        <dbReference type="PROSITE-ProRule" id="PRU01248"/>
    </source>
</evidence>
<dbReference type="PANTHER" id="PTHR30349:SF77">
    <property type="entry name" value="TYROSINE RECOMBINASE XERC"/>
    <property type="match status" value="1"/>
</dbReference>
<keyword evidence="2" id="KW-0963">Cytoplasm</keyword>
<keyword evidence="13" id="KW-1185">Reference proteome</keyword>
<feature type="domain" description="Tyr recombinase" evidence="10">
    <location>
        <begin position="118"/>
        <end position="293"/>
    </location>
</feature>
<keyword evidence="4" id="KW-0159">Chromosome partition</keyword>
<dbReference type="SUPFAM" id="SSF56349">
    <property type="entry name" value="DNA breaking-rejoining enzymes"/>
    <property type="match status" value="1"/>
</dbReference>
<name>A0ABR8PFS7_9BACL</name>
<comment type="caution">
    <text evidence="12">The sequence shown here is derived from an EMBL/GenBank/DDBJ whole genome shotgun (WGS) entry which is preliminary data.</text>
</comment>
<evidence type="ECO:0000313" key="12">
    <source>
        <dbReference type="EMBL" id="MBD7906993.1"/>
    </source>
</evidence>
<evidence type="ECO:0000256" key="2">
    <source>
        <dbReference type="ARBA" id="ARBA00022490"/>
    </source>
</evidence>
<dbReference type="Gene3D" id="1.10.443.10">
    <property type="entry name" value="Intergrase catalytic core"/>
    <property type="match status" value="1"/>
</dbReference>
<dbReference type="InterPro" id="IPR002104">
    <property type="entry name" value="Integrase_catalytic"/>
</dbReference>
<reference evidence="12 13" key="1">
    <citation type="submission" date="2020-08" db="EMBL/GenBank/DDBJ databases">
        <title>A Genomic Blueprint of the Chicken Gut Microbiome.</title>
        <authorList>
            <person name="Gilroy R."/>
            <person name="Ravi A."/>
            <person name="Getino M."/>
            <person name="Pursley I."/>
            <person name="Horton D.L."/>
            <person name="Alikhan N.-F."/>
            <person name="Baker D."/>
            <person name="Gharbi K."/>
            <person name="Hall N."/>
            <person name="Watson M."/>
            <person name="Adriaenssens E.M."/>
            <person name="Foster-Nyarko E."/>
            <person name="Jarju S."/>
            <person name="Secka A."/>
            <person name="Antonio M."/>
            <person name="Oren A."/>
            <person name="Chaudhuri R."/>
            <person name="La Ragione R.M."/>
            <person name="Hildebrand F."/>
            <person name="Pallen M.J."/>
        </authorList>
    </citation>
    <scope>NUCLEOTIDE SEQUENCE [LARGE SCALE GENOMIC DNA]</scope>
    <source>
        <strain evidence="12 13">Sa3CUA8</strain>
    </source>
</reference>
<comment type="subcellular location">
    <subcellularLocation>
        <location evidence="1">Cytoplasm</location>
    </subcellularLocation>
</comment>
<dbReference type="InterPro" id="IPR010998">
    <property type="entry name" value="Integrase_recombinase_N"/>
</dbReference>